<keyword evidence="3" id="KW-1185">Reference proteome</keyword>
<evidence type="ECO:0000313" key="3">
    <source>
        <dbReference type="Proteomes" id="UP001055219"/>
    </source>
</evidence>
<dbReference type="OrthoDB" id="2548233at2759"/>
<dbReference type="AlphaFoldDB" id="A0A9Q0BF85"/>
<evidence type="ECO:0000313" key="2">
    <source>
        <dbReference type="EMBL" id="KAI6782631.1"/>
    </source>
</evidence>
<dbReference type="PANTHER" id="PTHR42034">
    <property type="entry name" value="CHROMOSOME 7, WHOLE GENOME SHOTGUN SEQUENCE-RELATED"/>
    <property type="match status" value="1"/>
</dbReference>
<feature type="region of interest" description="Disordered" evidence="1">
    <location>
        <begin position="1"/>
        <end position="38"/>
    </location>
</feature>
<sequence>MESPRWNSHQIDSPQMDSSTVDSPCAGAPSLDSPVVSESQDIRPCARYQWTKSSTGLYERDIDEIERFYTSFCRRTEDPDHAAFAITGCVTIETPSQNVQDTLANLEDAFRNAWWTLRNECPALASWIQHDTNSDTWKRFYTPLHGLNGQKRQDDWLSTSFQVVDTALSETEWFDLDPKLYKSSQLFYVRSSSSTVNKSNYHRATIFFRAPHDMIDGHGVSKLLDRLIELATDQFQRPRMPQLDWSQEASRLAAPMRVIANIPTRPSDAQMVRFREKMQNSAAAATGALPLGLLPSAKEGAASRKERASAHLSPEATAVLLEHCKDRGWTMTHAVSAAVTLALKHIQKTTGGSSNMRFYLQSMMSTRYLCEGRARSIQEAASNNHMVAIQGLGVDVTVGSAETSDDFDDIALTMKEYYQEERPRSSDGPEISDLGLAPVLWSALTPQSPPGTVNADSYTNNASVGISSLGDLASAVEPERAPFTLQDVWVTGECSGSAVPLMVGGWGGKLEIGTMFDRAYHERDRIESFLADILSIVQKQACVRTNG</sequence>
<dbReference type="RefSeq" id="XP_051363487.1">
    <property type="nucleotide sequence ID" value="XM_051505148.1"/>
</dbReference>
<dbReference type="Proteomes" id="UP001055219">
    <property type="component" value="Unassembled WGS sequence"/>
</dbReference>
<name>A0A9Q0BF85_9HYPO</name>
<feature type="compositionally biased region" description="Polar residues" evidence="1">
    <location>
        <begin position="1"/>
        <end position="22"/>
    </location>
</feature>
<dbReference type="Gene3D" id="3.30.559.30">
    <property type="entry name" value="Nonribosomal peptide synthetase, condensation domain"/>
    <property type="match status" value="1"/>
</dbReference>
<comment type="caution">
    <text evidence="2">The sequence shown here is derived from an EMBL/GenBank/DDBJ whole genome shotgun (WGS) entry which is preliminary data.</text>
</comment>
<organism evidence="2 3">
    <name type="scientific">Emericellopsis cladophorae</name>
    <dbReference type="NCBI Taxonomy" id="2686198"/>
    <lineage>
        <taxon>Eukaryota</taxon>
        <taxon>Fungi</taxon>
        <taxon>Dikarya</taxon>
        <taxon>Ascomycota</taxon>
        <taxon>Pezizomycotina</taxon>
        <taxon>Sordariomycetes</taxon>
        <taxon>Hypocreomycetidae</taxon>
        <taxon>Hypocreales</taxon>
        <taxon>Bionectriaceae</taxon>
        <taxon>Emericellopsis</taxon>
    </lineage>
</organism>
<proteinExistence type="predicted"/>
<dbReference type="InterPro" id="IPR023213">
    <property type="entry name" value="CAT-like_dom_sf"/>
</dbReference>
<reference evidence="2" key="1">
    <citation type="journal article" date="2021" name="J Fungi (Basel)">
        <title>Genomic and Metabolomic Analyses of the Marine Fungus Emericellopsis cladophorae: Insights into Saltwater Adaptability Mechanisms and Its Biosynthetic Potential.</title>
        <authorList>
            <person name="Goncalves M.F.M."/>
            <person name="Hilario S."/>
            <person name="Van de Peer Y."/>
            <person name="Esteves A.C."/>
            <person name="Alves A."/>
        </authorList>
    </citation>
    <scope>NUCLEOTIDE SEQUENCE</scope>
    <source>
        <strain evidence="2">MUM 19.33</strain>
    </source>
</reference>
<reference evidence="2" key="2">
    <citation type="submission" date="2022-07" db="EMBL/GenBank/DDBJ databases">
        <authorList>
            <person name="Goncalves M.F.M."/>
            <person name="Hilario S."/>
            <person name="Van De Peer Y."/>
            <person name="Esteves A.C."/>
            <person name="Alves A."/>
        </authorList>
    </citation>
    <scope>NUCLEOTIDE SEQUENCE</scope>
    <source>
        <strain evidence="2">MUM 19.33</strain>
    </source>
</reference>
<dbReference type="PANTHER" id="PTHR42034:SF1">
    <property type="entry name" value="CONDENSATION DOMAIN-CONTAINING PROTEIN"/>
    <property type="match status" value="1"/>
</dbReference>
<protein>
    <submittedName>
        <fullName evidence="2">Uncharacterized protein</fullName>
    </submittedName>
</protein>
<evidence type="ECO:0000256" key="1">
    <source>
        <dbReference type="SAM" id="MobiDB-lite"/>
    </source>
</evidence>
<gene>
    <name evidence="2" type="ORF">J7T54_003644</name>
</gene>
<accession>A0A9Q0BF85</accession>
<dbReference type="GeneID" id="75830141"/>
<dbReference type="Gene3D" id="3.30.559.10">
    <property type="entry name" value="Chloramphenicol acetyltransferase-like domain"/>
    <property type="match status" value="1"/>
</dbReference>
<dbReference type="EMBL" id="JAGIXG020000012">
    <property type="protein sequence ID" value="KAI6782631.1"/>
    <property type="molecule type" value="Genomic_DNA"/>
</dbReference>